<dbReference type="AlphaFoldDB" id="A0A848F8P7"/>
<comment type="caution">
    <text evidence="2">The sequence shown here is derived from an EMBL/GenBank/DDBJ whole genome shotgun (WGS) entry which is preliminary data.</text>
</comment>
<gene>
    <name evidence="2" type="ORF">HHL10_07860</name>
</gene>
<reference evidence="2 3" key="1">
    <citation type="submission" date="2020-04" db="EMBL/GenBank/DDBJ databases">
        <title>Azohydromonas sp. isolated from soil.</title>
        <authorList>
            <person name="Dahal R.H."/>
        </authorList>
    </citation>
    <scope>NUCLEOTIDE SEQUENCE [LARGE SCALE GENOMIC DNA]</scope>
    <source>
        <strain evidence="2 3">G-1-1-14</strain>
    </source>
</reference>
<organism evidence="2 3">
    <name type="scientific">Azohydromonas caseinilytica</name>
    <dbReference type="NCBI Taxonomy" id="2728836"/>
    <lineage>
        <taxon>Bacteria</taxon>
        <taxon>Pseudomonadati</taxon>
        <taxon>Pseudomonadota</taxon>
        <taxon>Betaproteobacteria</taxon>
        <taxon>Burkholderiales</taxon>
        <taxon>Sphaerotilaceae</taxon>
        <taxon>Azohydromonas</taxon>
    </lineage>
</organism>
<evidence type="ECO:0000313" key="3">
    <source>
        <dbReference type="Proteomes" id="UP000574067"/>
    </source>
</evidence>
<dbReference type="EMBL" id="JABBFW010000004">
    <property type="protein sequence ID" value="NML14889.1"/>
    <property type="molecule type" value="Genomic_DNA"/>
</dbReference>
<feature type="region of interest" description="Disordered" evidence="1">
    <location>
        <begin position="129"/>
        <end position="154"/>
    </location>
</feature>
<evidence type="ECO:0000313" key="2">
    <source>
        <dbReference type="EMBL" id="NML14889.1"/>
    </source>
</evidence>
<sequence length="154" mass="16291">MKLVPLPARYLLIHSELPFNVFDAGARLLLAAGQSIDGPVREHLLRRELFVEAARWAAWGAWLEPDAGQAKPPPAGGAQCPSLGQAWAELAVALESALREPGADGAWVQEARAGAVRGFLHRCAGHAGGPTMAARHHAADVRGERGAPARTSRS</sequence>
<protein>
    <submittedName>
        <fullName evidence="2">Uncharacterized protein</fullName>
    </submittedName>
</protein>
<evidence type="ECO:0000256" key="1">
    <source>
        <dbReference type="SAM" id="MobiDB-lite"/>
    </source>
</evidence>
<keyword evidence="3" id="KW-1185">Reference proteome</keyword>
<name>A0A848F8P7_9BURK</name>
<feature type="compositionally biased region" description="Basic and acidic residues" evidence="1">
    <location>
        <begin position="137"/>
        <end position="147"/>
    </location>
</feature>
<accession>A0A848F8P7</accession>
<proteinExistence type="predicted"/>
<dbReference type="RefSeq" id="WP_169159798.1">
    <property type="nucleotide sequence ID" value="NZ_JABBFW010000004.1"/>
</dbReference>
<dbReference type="Proteomes" id="UP000574067">
    <property type="component" value="Unassembled WGS sequence"/>
</dbReference>